<dbReference type="InterPro" id="IPR029441">
    <property type="entry name" value="Cass2"/>
</dbReference>
<dbReference type="PATRIC" id="fig|1453497.3.peg.2052"/>
<dbReference type="OrthoDB" id="92548at2"/>
<dbReference type="EMBL" id="JFHK01000009">
    <property type="protein sequence ID" value="OAA30438.1"/>
    <property type="molecule type" value="Genomic_DNA"/>
</dbReference>
<evidence type="ECO:0000313" key="2">
    <source>
        <dbReference type="EMBL" id="OAA30438.1"/>
    </source>
</evidence>
<accession>A0A176K0T4</accession>
<proteinExistence type="predicted"/>
<evidence type="ECO:0000259" key="1">
    <source>
        <dbReference type="SMART" id="SM00871"/>
    </source>
</evidence>
<dbReference type="Gene3D" id="3.20.80.10">
    <property type="entry name" value="Regulatory factor, effector binding domain"/>
    <property type="match status" value="1"/>
</dbReference>
<name>A0A176K0T4_9BACT</name>
<dbReference type="AlphaFoldDB" id="A0A176K0T4"/>
<organism evidence="2 3">
    <name type="scientific">Kosmotoga arenicorallina S304</name>
    <dbReference type="NCBI Taxonomy" id="1453497"/>
    <lineage>
        <taxon>Bacteria</taxon>
        <taxon>Thermotogati</taxon>
        <taxon>Thermotogota</taxon>
        <taxon>Thermotogae</taxon>
        <taxon>Kosmotogales</taxon>
        <taxon>Kosmotogaceae</taxon>
        <taxon>Kosmotoga</taxon>
    </lineage>
</organism>
<dbReference type="Pfam" id="PF14526">
    <property type="entry name" value="Cass2"/>
    <property type="match status" value="1"/>
</dbReference>
<gene>
    <name evidence="2" type="ORF">AT15_10390</name>
</gene>
<dbReference type="InterPro" id="IPR011256">
    <property type="entry name" value="Reg_factor_effector_dom_sf"/>
</dbReference>
<dbReference type="RefSeq" id="WP_068347550.1">
    <property type="nucleotide sequence ID" value="NZ_JFHK01000009.1"/>
</dbReference>
<evidence type="ECO:0000313" key="3">
    <source>
        <dbReference type="Proteomes" id="UP000077339"/>
    </source>
</evidence>
<protein>
    <recommendedName>
        <fullName evidence="1">AraC effector-binding domain-containing protein</fullName>
    </recommendedName>
</protein>
<reference evidence="2 3" key="1">
    <citation type="submission" date="2014-02" db="EMBL/GenBank/DDBJ databases">
        <title>Kosmotoga genome sequencing.</title>
        <authorList>
            <person name="Pollo S.M."/>
            <person name="Charchuk R."/>
            <person name="Nesbo C.L."/>
        </authorList>
    </citation>
    <scope>NUCLEOTIDE SEQUENCE [LARGE SCALE GENOMIC DNA]</scope>
    <source>
        <strain evidence="2 3">S304</strain>
    </source>
</reference>
<sequence>MANRNTVPLFLLTASFILSYIEKREKALMILFQLLKDKAWEGSKAVEILCEEVLTALELCSKERNHEKEVKKMANKNTGLPDVRVIELKPMKVAYYRAESESPELDAWKVLLDWAEKEGLTELATTRYFGFDNPSPSPGNSVYGYEVWVTVPEGCKPSGDIRLKDFSGGLYAVTSTYLPDIGENWKRLIEWVKASDYEFGTSQCLEETISPRKMPDEQTQFDLYCPISIK</sequence>
<dbReference type="SMART" id="SM00871">
    <property type="entry name" value="AraC_E_bind"/>
    <property type="match status" value="1"/>
</dbReference>
<comment type="caution">
    <text evidence="2">The sequence shown here is derived from an EMBL/GenBank/DDBJ whole genome shotgun (WGS) entry which is preliminary data.</text>
</comment>
<dbReference type="Proteomes" id="UP000077339">
    <property type="component" value="Unassembled WGS sequence"/>
</dbReference>
<dbReference type="STRING" id="1453497.AT15_10390"/>
<keyword evidence="3" id="KW-1185">Reference proteome</keyword>
<dbReference type="SUPFAM" id="SSF55136">
    <property type="entry name" value="Probable bacterial effector-binding domain"/>
    <property type="match status" value="1"/>
</dbReference>
<feature type="domain" description="AraC effector-binding" evidence="1">
    <location>
        <begin position="81"/>
        <end position="228"/>
    </location>
</feature>
<dbReference type="InterPro" id="IPR010499">
    <property type="entry name" value="AraC_E-bd"/>
</dbReference>